<dbReference type="Pfam" id="PF08817">
    <property type="entry name" value="YukD"/>
    <property type="match status" value="1"/>
</dbReference>
<keyword evidence="2" id="KW-0812">Transmembrane</keyword>
<dbReference type="AlphaFoldDB" id="A0A544VQX2"/>
<dbReference type="InterPro" id="IPR044049">
    <property type="entry name" value="EccD_transm"/>
</dbReference>
<proteinExistence type="predicted"/>
<dbReference type="InterPro" id="IPR024962">
    <property type="entry name" value="YukD-like"/>
</dbReference>
<accession>A0A544VQX2</accession>
<organism evidence="4 5">
    <name type="scientific">Mycolicibacterium hodleri</name>
    <dbReference type="NCBI Taxonomy" id="49897"/>
    <lineage>
        <taxon>Bacteria</taxon>
        <taxon>Bacillati</taxon>
        <taxon>Actinomycetota</taxon>
        <taxon>Actinomycetes</taxon>
        <taxon>Mycobacteriales</taxon>
        <taxon>Mycobacteriaceae</taxon>
        <taxon>Mycolicibacterium</taxon>
    </lineage>
</organism>
<comment type="caution">
    <text evidence="4">The sequence shown here is derived from an EMBL/GenBank/DDBJ whole genome shotgun (WGS) entry which is preliminary data.</text>
</comment>
<keyword evidence="2" id="KW-0472">Membrane</keyword>
<sequence length="375" mass="38586">MPRSCDERDQGRGRSVRRPCPAHASRSRHADVAIGELRRRPTVADARPVTQIELLPIDFESTRSDAVSPVPDLVRVAVVGHRRQIELSLPLDVPIALLVPEVVRLFDDAEDRPKNVAWVLAGAQSGAPLDPGGTLRDAGILQDDVLHLRGRRTLAAPTLYDDVVDAAARLNQSGHPGWDPAAARRLAYLGIGLVAAAWVYLLLVDASSPRRAALLGLTAFATVSLLVVAVIFSRSTGEPHVGAALGWACLPVAAAGCWAGLAPYGTSALAGGALAVVVLCVAGYRLVGAGIAGFTAAGALASCGAMALAAQSVGVTGVGAAVGLAVGATVATTAVPRLTARLDYSRPARLDAGPPDGDDVGRRVAWARALRGGLG</sequence>
<protein>
    <recommendedName>
        <fullName evidence="3">EccD-like transmembrane domain-containing protein</fullName>
    </recommendedName>
</protein>
<feature type="non-terminal residue" evidence="4">
    <location>
        <position position="375"/>
    </location>
</feature>
<keyword evidence="5" id="KW-1185">Reference proteome</keyword>
<feature type="transmembrane region" description="Helical" evidence="2">
    <location>
        <begin position="186"/>
        <end position="206"/>
    </location>
</feature>
<keyword evidence="2" id="KW-1133">Transmembrane helix</keyword>
<dbReference type="EMBL" id="VIFX01000078">
    <property type="protein sequence ID" value="TQR82378.1"/>
    <property type="molecule type" value="Genomic_DNA"/>
</dbReference>
<feature type="transmembrane region" description="Helical" evidence="2">
    <location>
        <begin position="267"/>
        <end position="284"/>
    </location>
</feature>
<evidence type="ECO:0000313" key="5">
    <source>
        <dbReference type="Proteomes" id="UP000315759"/>
    </source>
</evidence>
<gene>
    <name evidence="4" type="ORF">D8S82_32480</name>
</gene>
<evidence type="ECO:0000256" key="1">
    <source>
        <dbReference type="SAM" id="MobiDB-lite"/>
    </source>
</evidence>
<feature type="region of interest" description="Disordered" evidence="1">
    <location>
        <begin position="1"/>
        <end position="29"/>
    </location>
</feature>
<evidence type="ECO:0000256" key="2">
    <source>
        <dbReference type="SAM" id="Phobius"/>
    </source>
</evidence>
<evidence type="ECO:0000259" key="3">
    <source>
        <dbReference type="Pfam" id="PF19053"/>
    </source>
</evidence>
<reference evidence="4 5" key="1">
    <citation type="submission" date="2018-10" db="EMBL/GenBank/DDBJ databases">
        <title>Draft genome of Mycobacterium hodleri strain B.</title>
        <authorList>
            <person name="Amande T.J."/>
            <person name="Mcgenity T.J."/>
        </authorList>
    </citation>
    <scope>NUCLEOTIDE SEQUENCE [LARGE SCALE GENOMIC DNA]</scope>
    <source>
        <strain evidence="4 5">B</strain>
    </source>
</reference>
<feature type="transmembrane region" description="Helical" evidence="2">
    <location>
        <begin position="244"/>
        <end position="261"/>
    </location>
</feature>
<dbReference type="Gene3D" id="3.10.20.90">
    <property type="entry name" value="Phosphatidylinositol 3-kinase Catalytic Subunit, Chain A, domain 1"/>
    <property type="match status" value="1"/>
</dbReference>
<evidence type="ECO:0000313" key="4">
    <source>
        <dbReference type="EMBL" id="TQR82378.1"/>
    </source>
</evidence>
<dbReference type="Proteomes" id="UP000315759">
    <property type="component" value="Unassembled WGS sequence"/>
</dbReference>
<feature type="compositionally biased region" description="Basic and acidic residues" evidence="1">
    <location>
        <begin position="1"/>
        <end position="12"/>
    </location>
</feature>
<name>A0A544VQX2_9MYCO</name>
<dbReference type="Pfam" id="PF19053">
    <property type="entry name" value="EccD"/>
    <property type="match status" value="1"/>
</dbReference>
<feature type="transmembrane region" description="Helical" evidence="2">
    <location>
        <begin position="316"/>
        <end position="336"/>
    </location>
</feature>
<feature type="transmembrane region" description="Helical" evidence="2">
    <location>
        <begin position="212"/>
        <end position="232"/>
    </location>
</feature>
<feature type="domain" description="EccD-like transmembrane" evidence="3">
    <location>
        <begin position="184"/>
        <end position="342"/>
    </location>
</feature>